<dbReference type="STRING" id="526218.Sterm_0164"/>
<feature type="domain" description="Tubulin/FtsZ 2-layer sandwich" evidence="8">
    <location>
        <begin position="203"/>
        <end position="320"/>
    </location>
</feature>
<evidence type="ECO:0000256" key="6">
    <source>
        <dbReference type="RuleBase" id="RU000631"/>
    </source>
</evidence>
<dbReference type="PROSITE" id="PS01135">
    <property type="entry name" value="FTSZ_2"/>
    <property type="match status" value="1"/>
</dbReference>
<name>D1AJZ2_SEBTE</name>
<evidence type="ECO:0000256" key="4">
    <source>
        <dbReference type="HAMAP-Rule" id="MF_00909"/>
    </source>
</evidence>
<evidence type="ECO:0000256" key="2">
    <source>
        <dbReference type="ARBA" id="ARBA00022741"/>
    </source>
</evidence>
<keyword evidence="4 6" id="KW-0132">Cell division</keyword>
<dbReference type="eggNOG" id="COG0206">
    <property type="taxonomic scope" value="Bacteria"/>
</dbReference>
<evidence type="ECO:0000256" key="3">
    <source>
        <dbReference type="ARBA" id="ARBA00023134"/>
    </source>
</evidence>
<evidence type="ECO:0000259" key="7">
    <source>
        <dbReference type="SMART" id="SM00864"/>
    </source>
</evidence>
<dbReference type="SMART" id="SM00865">
    <property type="entry name" value="Tubulin_C"/>
    <property type="match status" value="1"/>
</dbReference>
<dbReference type="GO" id="GO:0005737">
    <property type="term" value="C:cytoplasm"/>
    <property type="evidence" value="ECO:0007669"/>
    <property type="project" value="UniProtKB-SubCell"/>
</dbReference>
<dbReference type="InterPro" id="IPR000158">
    <property type="entry name" value="Cell_div_FtsZ"/>
</dbReference>
<dbReference type="GO" id="GO:0051258">
    <property type="term" value="P:protein polymerization"/>
    <property type="evidence" value="ECO:0007669"/>
    <property type="project" value="UniProtKB-UniRule"/>
</dbReference>
<reference evidence="10" key="1">
    <citation type="submission" date="2009-09" db="EMBL/GenBank/DDBJ databases">
        <title>The complete chromosome of Sebaldella termitidis ATCC 33386.</title>
        <authorList>
            <consortium name="US DOE Joint Genome Institute (JGI-PGF)"/>
            <person name="Lucas S."/>
            <person name="Copeland A."/>
            <person name="Lapidus A."/>
            <person name="Glavina del Rio T."/>
            <person name="Dalin E."/>
            <person name="Tice H."/>
            <person name="Bruce D."/>
            <person name="Goodwin L."/>
            <person name="Pitluck S."/>
            <person name="Kyrpides N."/>
            <person name="Mavromatis K."/>
            <person name="Ivanova N."/>
            <person name="Mikhailova N."/>
            <person name="Sims D."/>
            <person name="Meincke L."/>
            <person name="Brettin T."/>
            <person name="Detter J.C."/>
            <person name="Han C."/>
            <person name="Larimer F."/>
            <person name="Land M."/>
            <person name="Hauser L."/>
            <person name="Markowitz V."/>
            <person name="Cheng J.F."/>
            <person name="Hugenholtz P."/>
            <person name="Woyke T."/>
            <person name="Wu D."/>
            <person name="Eisen J.A."/>
        </authorList>
    </citation>
    <scope>NUCLEOTIDE SEQUENCE [LARGE SCALE GENOMIC DNA]</scope>
    <source>
        <strain evidence="10">ATCC 33386 / NCTC 11300</strain>
    </source>
</reference>
<dbReference type="PROSITE" id="PS01134">
    <property type="entry name" value="FTSZ_1"/>
    <property type="match status" value="1"/>
</dbReference>
<dbReference type="InterPro" id="IPR018316">
    <property type="entry name" value="Tubulin/FtsZ_2-layer-sand-dom"/>
</dbReference>
<evidence type="ECO:0000256" key="1">
    <source>
        <dbReference type="ARBA" id="ARBA00009690"/>
    </source>
</evidence>
<dbReference type="HOGENOM" id="CLU_024865_0_1_0"/>
<dbReference type="GO" id="GO:0000917">
    <property type="term" value="P:division septum assembly"/>
    <property type="evidence" value="ECO:0007669"/>
    <property type="project" value="UniProtKB-KW"/>
</dbReference>
<dbReference type="InterPro" id="IPR003008">
    <property type="entry name" value="Tubulin_FtsZ_GTPase"/>
</dbReference>
<feature type="binding site" evidence="4">
    <location>
        <position position="139"/>
    </location>
    <ligand>
        <name>GTP</name>
        <dbReference type="ChEBI" id="CHEBI:37565"/>
    </ligand>
</feature>
<dbReference type="FunFam" id="3.40.50.1440:FF:000001">
    <property type="entry name" value="Cell division protein FtsZ"/>
    <property type="match status" value="1"/>
</dbReference>
<comment type="similarity">
    <text evidence="1 4 6">Belongs to the FtsZ family.</text>
</comment>
<dbReference type="Gene3D" id="3.30.1330.20">
    <property type="entry name" value="Tubulin/FtsZ, C-terminal domain"/>
    <property type="match status" value="1"/>
</dbReference>
<feature type="binding site" evidence="4">
    <location>
        <begin position="104"/>
        <end position="106"/>
    </location>
    <ligand>
        <name>GTP</name>
        <dbReference type="ChEBI" id="CHEBI:37565"/>
    </ligand>
</feature>
<accession>D1AJZ2</accession>
<feature type="binding site" evidence="4">
    <location>
        <position position="135"/>
    </location>
    <ligand>
        <name>GTP</name>
        <dbReference type="ChEBI" id="CHEBI:37565"/>
    </ligand>
</feature>
<dbReference type="InterPro" id="IPR036525">
    <property type="entry name" value="Tubulin/FtsZ_GTPase_sf"/>
</dbReference>
<keyword evidence="4" id="KW-0963">Cytoplasm</keyword>
<dbReference type="SUPFAM" id="SSF52490">
    <property type="entry name" value="Tubulin nucleotide-binding domain-like"/>
    <property type="match status" value="1"/>
</dbReference>
<feature type="binding site" evidence="4">
    <location>
        <position position="183"/>
    </location>
    <ligand>
        <name>GTP</name>
        <dbReference type="ChEBI" id="CHEBI:37565"/>
    </ligand>
</feature>
<keyword evidence="10" id="KW-1185">Reference proteome</keyword>
<protein>
    <recommendedName>
        <fullName evidence="4 5">Cell division protein FtsZ</fullName>
    </recommendedName>
</protein>
<dbReference type="Pfam" id="PF00091">
    <property type="entry name" value="Tubulin"/>
    <property type="match status" value="1"/>
</dbReference>
<keyword evidence="4 6" id="KW-0131">Cell cycle</keyword>
<dbReference type="InterPro" id="IPR008280">
    <property type="entry name" value="Tub_FtsZ_C"/>
</dbReference>
<evidence type="ECO:0000313" key="9">
    <source>
        <dbReference type="EMBL" id="ACZ07049.1"/>
    </source>
</evidence>
<keyword evidence="2 4" id="KW-0547">Nucleotide-binding</keyword>
<keyword evidence="4 6" id="KW-0717">Septation</keyword>
<dbReference type="InterPro" id="IPR045061">
    <property type="entry name" value="FtsZ/CetZ"/>
</dbReference>
<dbReference type="NCBIfam" id="TIGR00065">
    <property type="entry name" value="ftsZ"/>
    <property type="match status" value="1"/>
</dbReference>
<gene>
    <name evidence="4" type="primary">ftsZ</name>
    <name evidence="9" type="ordered locus">Sterm_0164</name>
</gene>
<evidence type="ECO:0000256" key="5">
    <source>
        <dbReference type="NCBIfam" id="TIGR00065"/>
    </source>
</evidence>
<proteinExistence type="inferred from homology"/>
<dbReference type="AlphaFoldDB" id="D1AJZ2"/>
<dbReference type="GO" id="GO:0005525">
    <property type="term" value="F:GTP binding"/>
    <property type="evidence" value="ECO:0007669"/>
    <property type="project" value="UniProtKB-UniRule"/>
</dbReference>
<dbReference type="PRINTS" id="PR00423">
    <property type="entry name" value="CELLDVISFTSZ"/>
</dbReference>
<keyword evidence="3 4" id="KW-0342">GTP-binding</keyword>
<evidence type="ECO:0000259" key="8">
    <source>
        <dbReference type="SMART" id="SM00865"/>
    </source>
</evidence>
<dbReference type="SMART" id="SM00864">
    <property type="entry name" value="Tubulin"/>
    <property type="match status" value="1"/>
</dbReference>
<dbReference type="PANTHER" id="PTHR30314:SF3">
    <property type="entry name" value="MITOCHONDRIAL DIVISION PROTEIN FSZA"/>
    <property type="match status" value="1"/>
</dbReference>
<dbReference type="InterPro" id="IPR037103">
    <property type="entry name" value="Tubulin/FtsZ-like_C"/>
</dbReference>
<feature type="binding site" evidence="4">
    <location>
        <begin position="17"/>
        <end position="21"/>
    </location>
    <ligand>
        <name>GTP</name>
        <dbReference type="ChEBI" id="CHEBI:37565"/>
    </ligand>
</feature>
<sequence length="369" mass="39702">MEEILNRATIKVIGVGGAGGNAINDMIETGIHGVEFIAANTDSQDLEDSKAGMKIHLGDRATKGLGAGADPERGREAALESKEKIRQVLEETDMLFITAGMGGGTGTGAAPIIAEVARELEILTVAIVTKPFAFEGPQRKKNADMGIENLRKYVDTMIAIPNDKLFELPNLNITLMNAFKEANNVLKAGVRGISELITKQGFVNLDFADIRATMKDSGVAMLGFGESEGEDRARAATEQALNSPLLEKSIEGARKILLNITGGYDLGLNEVQQISSLIRETAGEANANLIFGTVLDDSVRGLKISIVATDFIDKNYDNLGEIFNNIKKEEEEEVKNTAAAAAKKEEADGKLFNNDSGFILPQFLKKKED</sequence>
<dbReference type="HAMAP" id="MF_00909">
    <property type="entry name" value="FtsZ"/>
    <property type="match status" value="1"/>
</dbReference>
<dbReference type="EMBL" id="CP001739">
    <property type="protein sequence ID" value="ACZ07049.1"/>
    <property type="molecule type" value="Genomic_DNA"/>
</dbReference>
<dbReference type="CDD" id="cd02201">
    <property type="entry name" value="FtsZ_type1"/>
    <property type="match status" value="1"/>
</dbReference>
<dbReference type="SUPFAM" id="SSF55307">
    <property type="entry name" value="Tubulin C-terminal domain-like"/>
    <property type="match status" value="1"/>
</dbReference>
<dbReference type="RefSeq" id="WP_012859648.1">
    <property type="nucleotide sequence ID" value="NC_013517.1"/>
</dbReference>
<dbReference type="Proteomes" id="UP000000845">
    <property type="component" value="Chromosome"/>
</dbReference>
<dbReference type="InterPro" id="IPR020805">
    <property type="entry name" value="Cell_div_FtsZ_CS"/>
</dbReference>
<dbReference type="GO" id="GO:0032153">
    <property type="term" value="C:cell division site"/>
    <property type="evidence" value="ECO:0007669"/>
    <property type="project" value="UniProtKB-UniRule"/>
</dbReference>
<comment type="subunit">
    <text evidence="4">Homodimer. Polymerizes to form a dynamic ring structure in a strictly GTP-dependent manner. Interacts directly with several other division proteins.</text>
</comment>
<organism evidence="9 10">
    <name type="scientific">Sebaldella termitidis (strain ATCC 33386 / NCTC 11300)</name>
    <dbReference type="NCBI Taxonomy" id="526218"/>
    <lineage>
        <taxon>Bacteria</taxon>
        <taxon>Fusobacteriati</taxon>
        <taxon>Fusobacteriota</taxon>
        <taxon>Fusobacteriia</taxon>
        <taxon>Fusobacteriales</taxon>
        <taxon>Leptotrichiaceae</taxon>
        <taxon>Sebaldella</taxon>
    </lineage>
</organism>
<reference evidence="9 10" key="2">
    <citation type="journal article" date="2010" name="Stand. Genomic Sci.">
        <title>Complete genome sequence of Sebaldella termitidis type strain (NCTC 11300).</title>
        <authorList>
            <person name="Harmon-Smith M."/>
            <person name="Celia L."/>
            <person name="Chertkov O."/>
            <person name="Lapidus A."/>
            <person name="Copeland A."/>
            <person name="Glavina Del Rio T."/>
            <person name="Nolan M."/>
            <person name="Lucas S."/>
            <person name="Tice H."/>
            <person name="Cheng J.F."/>
            <person name="Han C."/>
            <person name="Detter J.C."/>
            <person name="Bruce D."/>
            <person name="Goodwin L."/>
            <person name="Pitluck S."/>
            <person name="Pati A."/>
            <person name="Liolios K."/>
            <person name="Ivanova N."/>
            <person name="Mavromatis K."/>
            <person name="Mikhailova N."/>
            <person name="Chen A."/>
            <person name="Palaniappan K."/>
            <person name="Land M."/>
            <person name="Hauser L."/>
            <person name="Chang Y.J."/>
            <person name="Jeffries C.D."/>
            <person name="Brettin T."/>
            <person name="Goker M."/>
            <person name="Beck B."/>
            <person name="Bristow J."/>
            <person name="Eisen J.A."/>
            <person name="Markowitz V."/>
            <person name="Hugenholtz P."/>
            <person name="Kyrpides N.C."/>
            <person name="Klenk H.P."/>
            <person name="Chen F."/>
        </authorList>
    </citation>
    <scope>NUCLEOTIDE SEQUENCE [LARGE SCALE GENOMIC DNA]</scope>
    <source>
        <strain evidence="10">ATCC 33386 / NCTC 11300</strain>
    </source>
</reference>
<comment type="subcellular location">
    <subcellularLocation>
        <location evidence="4">Cytoplasm</location>
    </subcellularLocation>
    <text evidence="4">Assembles at midcell at the inner surface of the cytoplasmic membrane.</text>
</comment>
<dbReference type="Pfam" id="PF12327">
    <property type="entry name" value="FtsZ_C"/>
    <property type="match status" value="1"/>
</dbReference>
<dbReference type="Gene3D" id="3.40.50.1440">
    <property type="entry name" value="Tubulin/FtsZ, GTPase domain"/>
    <property type="match status" value="1"/>
</dbReference>
<dbReference type="GO" id="GO:0003924">
    <property type="term" value="F:GTPase activity"/>
    <property type="evidence" value="ECO:0007669"/>
    <property type="project" value="UniProtKB-UniRule"/>
</dbReference>
<dbReference type="InterPro" id="IPR024757">
    <property type="entry name" value="FtsZ_C"/>
</dbReference>
<dbReference type="PANTHER" id="PTHR30314">
    <property type="entry name" value="CELL DIVISION PROTEIN FTSZ-RELATED"/>
    <property type="match status" value="1"/>
</dbReference>
<dbReference type="GO" id="GO:0043093">
    <property type="term" value="P:FtsZ-dependent cytokinesis"/>
    <property type="evidence" value="ECO:0007669"/>
    <property type="project" value="UniProtKB-UniRule"/>
</dbReference>
<feature type="domain" description="Tubulin/FtsZ GTPase" evidence="7">
    <location>
        <begin position="9"/>
        <end position="201"/>
    </location>
</feature>
<dbReference type="KEGG" id="str:Sterm_0164"/>
<comment type="function">
    <text evidence="4 6">Essential cell division protein that forms a contractile ring structure (Z ring) at the future cell division site. The regulation of the ring assembly controls the timing and the location of cell division. One of the functions of the FtsZ ring is to recruit other cell division proteins to the septum to produce a new cell wall between the dividing cells. Binds GTP and shows GTPase activity.</text>
</comment>
<evidence type="ECO:0000313" key="10">
    <source>
        <dbReference type="Proteomes" id="UP000000845"/>
    </source>
</evidence>